<dbReference type="AlphaFoldDB" id="A0A7E4W057"/>
<reference evidence="3" key="2">
    <citation type="submission" date="2020-10" db="UniProtKB">
        <authorList>
            <consortium name="WormBaseParasite"/>
        </authorList>
    </citation>
    <scope>IDENTIFICATION</scope>
</reference>
<evidence type="ECO:0000256" key="1">
    <source>
        <dbReference type="SAM" id="Phobius"/>
    </source>
</evidence>
<evidence type="ECO:0000313" key="3">
    <source>
        <dbReference type="WBParaSite" id="Pan_g5018.t1"/>
    </source>
</evidence>
<feature type="transmembrane region" description="Helical" evidence="1">
    <location>
        <begin position="76"/>
        <end position="95"/>
    </location>
</feature>
<keyword evidence="2" id="KW-1185">Reference proteome</keyword>
<keyword evidence="1" id="KW-1133">Transmembrane helix</keyword>
<organism evidence="2 3">
    <name type="scientific">Panagrellus redivivus</name>
    <name type="common">Microworm</name>
    <dbReference type="NCBI Taxonomy" id="6233"/>
    <lineage>
        <taxon>Eukaryota</taxon>
        <taxon>Metazoa</taxon>
        <taxon>Ecdysozoa</taxon>
        <taxon>Nematoda</taxon>
        <taxon>Chromadorea</taxon>
        <taxon>Rhabditida</taxon>
        <taxon>Tylenchina</taxon>
        <taxon>Panagrolaimomorpha</taxon>
        <taxon>Panagrolaimoidea</taxon>
        <taxon>Panagrolaimidae</taxon>
        <taxon>Panagrellus</taxon>
    </lineage>
</organism>
<keyword evidence="1" id="KW-0812">Transmembrane</keyword>
<dbReference type="Proteomes" id="UP000492821">
    <property type="component" value="Unassembled WGS sequence"/>
</dbReference>
<evidence type="ECO:0000313" key="2">
    <source>
        <dbReference type="Proteomes" id="UP000492821"/>
    </source>
</evidence>
<accession>A0A7E4W057</accession>
<dbReference type="WBParaSite" id="Pan_g5018.t1">
    <property type="protein sequence ID" value="Pan_g5018.t1"/>
    <property type="gene ID" value="Pan_g5018"/>
</dbReference>
<protein>
    <submittedName>
        <fullName evidence="3">Transmembrane protein</fullName>
    </submittedName>
</protein>
<name>A0A7E4W057_PANRE</name>
<reference evidence="2" key="1">
    <citation type="journal article" date="2013" name="Genetics">
        <title>The draft genome and transcriptome of Panagrellus redivivus are shaped by the harsh demands of a free-living lifestyle.</title>
        <authorList>
            <person name="Srinivasan J."/>
            <person name="Dillman A.R."/>
            <person name="Macchietto M.G."/>
            <person name="Heikkinen L."/>
            <person name="Lakso M."/>
            <person name="Fracchia K.M."/>
            <person name="Antoshechkin I."/>
            <person name="Mortazavi A."/>
            <person name="Wong G."/>
            <person name="Sternberg P.W."/>
        </authorList>
    </citation>
    <scope>NUCLEOTIDE SEQUENCE [LARGE SCALE GENOMIC DNA]</scope>
    <source>
        <strain evidence="2">MT8872</strain>
    </source>
</reference>
<proteinExistence type="predicted"/>
<sequence>MICRWRRSFESVLIVQRNHPFLFGVHLRRFLRPFRRQNGRVHCGRPFPRLLGLLRGVWNLAQLSLFHLNMSTHSLLLLYLLLAVPVLRLLLLLAVRALRLLLLLGAHADNPL</sequence>
<keyword evidence="1" id="KW-0472">Membrane</keyword>